<dbReference type="PANTHER" id="PTHR43685">
    <property type="entry name" value="GLYCOSYLTRANSFERASE"/>
    <property type="match status" value="1"/>
</dbReference>
<dbReference type="AlphaFoldDB" id="A0A450T8X5"/>
<name>A0A450T8X5_9GAMM</name>
<accession>A0A450T8X5</accession>
<keyword evidence="2" id="KW-0808">Transferase</keyword>
<dbReference type="InterPro" id="IPR001173">
    <property type="entry name" value="Glyco_trans_2-like"/>
</dbReference>
<dbReference type="EMBL" id="CAADEW010000142">
    <property type="protein sequence ID" value="VFJ63138.1"/>
    <property type="molecule type" value="Genomic_DNA"/>
</dbReference>
<evidence type="ECO:0000313" key="2">
    <source>
        <dbReference type="EMBL" id="VFJ63138.1"/>
    </source>
</evidence>
<sequence length="413" mass="46703">MKKAPLVSIIIPCYNHARFVAEAIESALGQTHSPVEVIVVDDGSTDDSVRVISGFSDRVLFLQQENLGPSVARNTGFRVSKGEFIAFLDADDLYEKNFIARLLAVFEQDPECVAVYCTTRSISEDGQWIPTENRFLFPAPEELYSQLLLHQFILMQFTLTRRTGYEKAGLFDPQFRNAEDWEMLLRIARIGKIVGVPEPLTRRRVVPGSLSRGIDTRKRHDLCLTVLRKHFGVDESIPERLSPLQRLAYGHHYLSTAAYYLGGGENRMRAHGLLQRAFTLSPDLIHRLSTYFGLFLEEEDPVRDGLGIIDTPDALARFLAGVFDAPDTPAEVKGHRDEAMAHLDVTLGLICYKTGDPLAACRFFLSALTRYPHYALIREPALPPYPSGWDIELVEQLRENRRLLFPEDTDDPQ</sequence>
<dbReference type="Pfam" id="PF00535">
    <property type="entry name" value="Glycos_transf_2"/>
    <property type="match status" value="1"/>
</dbReference>
<dbReference type="SUPFAM" id="SSF53448">
    <property type="entry name" value="Nucleotide-diphospho-sugar transferases"/>
    <property type="match status" value="1"/>
</dbReference>
<dbReference type="InterPro" id="IPR050834">
    <property type="entry name" value="Glycosyltransf_2"/>
</dbReference>
<protein>
    <submittedName>
        <fullName evidence="2">Glycosyltransferase involved in cell wall bisynthesis</fullName>
    </submittedName>
</protein>
<dbReference type="InterPro" id="IPR029044">
    <property type="entry name" value="Nucleotide-diphossugar_trans"/>
</dbReference>
<dbReference type="GO" id="GO:0016740">
    <property type="term" value="F:transferase activity"/>
    <property type="evidence" value="ECO:0007669"/>
    <property type="project" value="UniProtKB-KW"/>
</dbReference>
<evidence type="ECO:0000259" key="1">
    <source>
        <dbReference type="Pfam" id="PF00535"/>
    </source>
</evidence>
<gene>
    <name evidence="2" type="ORF">BECKFW1821A_GA0114235_11425</name>
</gene>
<feature type="domain" description="Glycosyltransferase 2-like" evidence="1">
    <location>
        <begin position="8"/>
        <end position="164"/>
    </location>
</feature>
<reference evidence="2" key="1">
    <citation type="submission" date="2019-02" db="EMBL/GenBank/DDBJ databases">
        <authorList>
            <person name="Gruber-Vodicka R. H."/>
            <person name="Seah K. B. B."/>
        </authorList>
    </citation>
    <scope>NUCLEOTIDE SEQUENCE</scope>
    <source>
        <strain evidence="2">BECK_BZ15</strain>
    </source>
</reference>
<dbReference type="PANTHER" id="PTHR43685:SF11">
    <property type="entry name" value="GLYCOSYLTRANSFERASE TAGX-RELATED"/>
    <property type="match status" value="1"/>
</dbReference>
<proteinExistence type="predicted"/>
<dbReference type="Gene3D" id="3.90.550.10">
    <property type="entry name" value="Spore Coat Polysaccharide Biosynthesis Protein SpsA, Chain A"/>
    <property type="match status" value="1"/>
</dbReference>
<organism evidence="2">
    <name type="scientific">Candidatus Kentrum sp. FW</name>
    <dbReference type="NCBI Taxonomy" id="2126338"/>
    <lineage>
        <taxon>Bacteria</taxon>
        <taxon>Pseudomonadati</taxon>
        <taxon>Pseudomonadota</taxon>
        <taxon>Gammaproteobacteria</taxon>
        <taxon>Candidatus Kentrum</taxon>
    </lineage>
</organism>